<gene>
    <name evidence="2" type="ORF">PHYEVI_LOCUS1271</name>
</gene>
<protein>
    <submittedName>
        <fullName evidence="2">Uncharacterized protein</fullName>
    </submittedName>
</protein>
<name>A0A9N9XK75_PHYSR</name>
<reference evidence="2" key="1">
    <citation type="submission" date="2022-01" db="EMBL/GenBank/DDBJ databases">
        <authorList>
            <person name="King R."/>
        </authorList>
    </citation>
    <scope>NUCLEOTIDE SEQUENCE</scope>
</reference>
<dbReference type="Proteomes" id="UP001153712">
    <property type="component" value="Chromosome 1"/>
</dbReference>
<proteinExistence type="predicted"/>
<keyword evidence="1" id="KW-0175">Coiled coil</keyword>
<evidence type="ECO:0000313" key="3">
    <source>
        <dbReference type="Proteomes" id="UP001153712"/>
    </source>
</evidence>
<dbReference type="EMBL" id="OU900094">
    <property type="protein sequence ID" value="CAG9854811.1"/>
    <property type="molecule type" value="Genomic_DNA"/>
</dbReference>
<evidence type="ECO:0000256" key="1">
    <source>
        <dbReference type="SAM" id="Coils"/>
    </source>
</evidence>
<evidence type="ECO:0000313" key="2">
    <source>
        <dbReference type="EMBL" id="CAG9854811.1"/>
    </source>
</evidence>
<feature type="coiled-coil region" evidence="1">
    <location>
        <begin position="97"/>
        <end position="148"/>
    </location>
</feature>
<feature type="non-terminal residue" evidence="2">
    <location>
        <position position="1"/>
    </location>
</feature>
<keyword evidence="3" id="KW-1185">Reference proteome</keyword>
<accession>A0A9N9XK75</accession>
<organism evidence="2 3">
    <name type="scientific">Phyllotreta striolata</name>
    <name type="common">Striped flea beetle</name>
    <name type="synonym">Crioceris striolata</name>
    <dbReference type="NCBI Taxonomy" id="444603"/>
    <lineage>
        <taxon>Eukaryota</taxon>
        <taxon>Metazoa</taxon>
        <taxon>Ecdysozoa</taxon>
        <taxon>Arthropoda</taxon>
        <taxon>Hexapoda</taxon>
        <taxon>Insecta</taxon>
        <taxon>Pterygota</taxon>
        <taxon>Neoptera</taxon>
        <taxon>Endopterygota</taxon>
        <taxon>Coleoptera</taxon>
        <taxon>Polyphaga</taxon>
        <taxon>Cucujiformia</taxon>
        <taxon>Chrysomeloidea</taxon>
        <taxon>Chrysomelidae</taxon>
        <taxon>Galerucinae</taxon>
        <taxon>Alticini</taxon>
        <taxon>Phyllotreta</taxon>
    </lineage>
</organism>
<sequence>FSFSEFSDSTVSFIFIFCIQNFSNCVKKLKSSYFSYFFTVFNIKYYIFLLQNLGFCEMSSPDDIFTLLDVMKEKRAAASSVLSQTYKPINLPYRECVEKLTSLIQKNLENIDNLKQLQETTQENVKYARDLEKQTKEFTQKNEEIKQKSLIIAEQLKGIMDLISGKGKGLEETRRKILIYEMLTSVKFATSSKSGQVSGNIINTDGHILEQFTIDKEKCSQEEITELIHSKIKQNELD</sequence>
<dbReference type="AlphaFoldDB" id="A0A9N9XK75"/>
<feature type="non-terminal residue" evidence="2">
    <location>
        <position position="238"/>
    </location>
</feature>